<proteinExistence type="predicted"/>
<evidence type="ECO:0000313" key="1">
    <source>
        <dbReference type="EMBL" id="CAB4130830.1"/>
    </source>
</evidence>
<reference evidence="1" key="1">
    <citation type="submission" date="2020-04" db="EMBL/GenBank/DDBJ databases">
        <authorList>
            <person name="Chiriac C."/>
            <person name="Salcher M."/>
            <person name="Ghai R."/>
            <person name="Kavagutti S V."/>
        </authorList>
    </citation>
    <scope>NUCLEOTIDE SEQUENCE</scope>
</reference>
<sequence>MNENYLPICTCCYAVRVEPQRARSLRPTCMECGEMLARKVQHTIAPLNKSNYMLISNRDELKQLNPKRTS</sequence>
<name>A0A6J5LD23_9CAUD</name>
<gene>
    <name evidence="1" type="ORF">UFOVP133_23</name>
</gene>
<organism evidence="1">
    <name type="scientific">uncultured Caudovirales phage</name>
    <dbReference type="NCBI Taxonomy" id="2100421"/>
    <lineage>
        <taxon>Viruses</taxon>
        <taxon>Duplodnaviria</taxon>
        <taxon>Heunggongvirae</taxon>
        <taxon>Uroviricota</taxon>
        <taxon>Caudoviricetes</taxon>
        <taxon>Peduoviridae</taxon>
        <taxon>Maltschvirus</taxon>
        <taxon>Maltschvirus maltsch</taxon>
    </lineage>
</organism>
<protein>
    <submittedName>
        <fullName evidence="1">Uncharacterized protein</fullName>
    </submittedName>
</protein>
<dbReference type="EMBL" id="LR796246">
    <property type="protein sequence ID" value="CAB4130830.1"/>
    <property type="molecule type" value="Genomic_DNA"/>
</dbReference>
<accession>A0A6J5LD23</accession>